<dbReference type="OrthoDB" id="4349954at2759"/>
<dbReference type="RefSeq" id="XP_002504805.1">
    <property type="nucleotide sequence ID" value="XM_002504759.1"/>
</dbReference>
<dbReference type="InParanoid" id="C1EDI3"/>
<organism evidence="6 7">
    <name type="scientific">Micromonas commoda (strain RCC299 / NOUM17 / CCMP2709)</name>
    <name type="common">Picoplanktonic green alga</name>
    <dbReference type="NCBI Taxonomy" id="296587"/>
    <lineage>
        <taxon>Eukaryota</taxon>
        <taxon>Viridiplantae</taxon>
        <taxon>Chlorophyta</taxon>
        <taxon>Mamiellophyceae</taxon>
        <taxon>Mamiellales</taxon>
        <taxon>Mamiellaceae</taxon>
        <taxon>Micromonas</taxon>
    </lineage>
</organism>
<dbReference type="AlphaFoldDB" id="C1EDI3"/>
<evidence type="ECO:0000256" key="3">
    <source>
        <dbReference type="ARBA" id="ARBA00023150"/>
    </source>
</evidence>
<dbReference type="InterPro" id="IPR023163">
    <property type="entry name" value="SMc04008-like_domain"/>
</dbReference>
<dbReference type="EMBL" id="CP001330">
    <property type="protein sequence ID" value="ACO66063.1"/>
    <property type="molecule type" value="Genomic_DNA"/>
</dbReference>
<dbReference type="OMA" id="NCLAKWM"/>
<dbReference type="Proteomes" id="UP000002009">
    <property type="component" value="Chromosome 11"/>
</dbReference>
<dbReference type="EC" id="2.10.1.1" evidence="2"/>
<dbReference type="Gene3D" id="1.10.3340.10">
    <property type="entry name" value="SMc04008-like"/>
    <property type="match status" value="1"/>
</dbReference>
<dbReference type="PANTHER" id="PTHR43764">
    <property type="entry name" value="MOLYBDENUM COFACTOR BIOSYNTHESIS"/>
    <property type="match status" value="1"/>
</dbReference>
<dbReference type="SUPFAM" id="SSF53218">
    <property type="entry name" value="Molybdenum cofactor biosynthesis proteins"/>
    <property type="match status" value="1"/>
</dbReference>
<dbReference type="SMART" id="SM00852">
    <property type="entry name" value="MoCF_biosynth"/>
    <property type="match status" value="1"/>
</dbReference>
<reference evidence="6 7" key="1">
    <citation type="journal article" date="2009" name="Science">
        <title>Green evolution and dynamic adaptations revealed by genomes of the marine picoeukaryotes Micromonas.</title>
        <authorList>
            <person name="Worden A.Z."/>
            <person name="Lee J.H."/>
            <person name="Mock T."/>
            <person name="Rouze P."/>
            <person name="Simmons M.P."/>
            <person name="Aerts A.L."/>
            <person name="Allen A.E."/>
            <person name="Cuvelier M.L."/>
            <person name="Derelle E."/>
            <person name="Everett M.V."/>
            <person name="Foulon E."/>
            <person name="Grimwood J."/>
            <person name="Gundlach H."/>
            <person name="Henrissat B."/>
            <person name="Napoli C."/>
            <person name="McDonald S.M."/>
            <person name="Parker M.S."/>
            <person name="Rombauts S."/>
            <person name="Salamov A."/>
            <person name="Von Dassow P."/>
            <person name="Badger J.H."/>
            <person name="Coutinho P.M."/>
            <person name="Demir E."/>
            <person name="Dubchak I."/>
            <person name="Gentemann C."/>
            <person name="Eikrem W."/>
            <person name="Gready J.E."/>
            <person name="John U."/>
            <person name="Lanier W."/>
            <person name="Lindquist E.A."/>
            <person name="Lucas S."/>
            <person name="Mayer K.F."/>
            <person name="Moreau H."/>
            <person name="Not F."/>
            <person name="Otillar R."/>
            <person name="Panaud O."/>
            <person name="Pangilinan J."/>
            <person name="Paulsen I."/>
            <person name="Piegu B."/>
            <person name="Poliakov A."/>
            <person name="Robbens S."/>
            <person name="Schmutz J."/>
            <person name="Toulza E."/>
            <person name="Wyss T."/>
            <person name="Zelensky A."/>
            <person name="Zhou K."/>
            <person name="Armbrust E.V."/>
            <person name="Bhattacharya D."/>
            <person name="Goodenough U.W."/>
            <person name="Van de Peer Y."/>
            <person name="Grigoriev I.V."/>
        </authorList>
    </citation>
    <scope>NUCLEOTIDE SEQUENCE [LARGE SCALE GENOMIC DNA]</scope>
    <source>
        <strain evidence="7">RCC299 / NOUM17</strain>
    </source>
</reference>
<dbReference type="GO" id="GO:0061599">
    <property type="term" value="F:molybdopterin molybdotransferase activity"/>
    <property type="evidence" value="ECO:0007669"/>
    <property type="project" value="UniProtKB-EC"/>
</dbReference>
<dbReference type="InterPro" id="IPR008284">
    <property type="entry name" value="MoCF_biosynth_CS"/>
</dbReference>
<dbReference type="PANTHER" id="PTHR43764:SF1">
    <property type="entry name" value="MOLYBDOPTERIN MOLYBDOTRANSFERASE"/>
    <property type="match status" value="1"/>
</dbReference>
<name>C1EDI3_MICCC</name>
<dbReference type="SUPFAM" id="SSF158757">
    <property type="entry name" value="SMc04008-like"/>
    <property type="match status" value="1"/>
</dbReference>
<proteinExistence type="predicted"/>
<sequence length="323" mass="33993">MASTRTEIEAYAFRQLVAHLQARTDSQNIDMMNLAGFCRNCLSKWYLKGARVQGDAHMTYDEALEIVYGEPYGDWKKKHQSKATDEQMAAFEGNKHLHAKHEKDLLDPPAPRPEGAAPPPKPSPTVLSDVCCTPADECAPPGAAASAAAPGSFQGGPVAIRLGILTVSDRASNGEYADESGPAVFEAVARMAAENPRGLKLDLAATSRRVVPDDKARIASAIAEMTATGCNLVLTTGGTGCAPRDVTPEATASVLHKLAPGIVHAMTSQALAHEPHAALSRGIAGIRDRCMVINLPGRPRAAADNASALAPVLVHALRQVSGD</sequence>
<evidence type="ECO:0000313" key="7">
    <source>
        <dbReference type="Proteomes" id="UP000002009"/>
    </source>
</evidence>
<feature type="domain" description="MoaB/Mog" evidence="5">
    <location>
        <begin position="163"/>
        <end position="316"/>
    </location>
</feature>
<evidence type="ECO:0000259" key="5">
    <source>
        <dbReference type="SMART" id="SM00852"/>
    </source>
</evidence>
<dbReference type="GeneID" id="8247532"/>
<keyword evidence="3" id="KW-0501">Molybdenum cofactor biosynthesis</keyword>
<keyword evidence="7" id="KW-1185">Reference proteome</keyword>
<dbReference type="InterPro" id="IPR036810">
    <property type="entry name" value="SMc04008-like_sf"/>
</dbReference>
<dbReference type="eggNOG" id="KOG2371">
    <property type="taxonomic scope" value="Eukaryota"/>
</dbReference>
<dbReference type="InterPro" id="IPR036425">
    <property type="entry name" value="MoaB/Mog-like_dom_sf"/>
</dbReference>
<evidence type="ECO:0000313" key="6">
    <source>
        <dbReference type="EMBL" id="ACO66063.1"/>
    </source>
</evidence>
<feature type="region of interest" description="Disordered" evidence="4">
    <location>
        <begin position="98"/>
        <end position="128"/>
    </location>
</feature>
<dbReference type="Gene3D" id="3.40.980.10">
    <property type="entry name" value="MoaB/Mog-like domain"/>
    <property type="match status" value="1"/>
</dbReference>
<evidence type="ECO:0000256" key="1">
    <source>
        <dbReference type="ARBA" id="ARBA00005046"/>
    </source>
</evidence>
<dbReference type="InterPro" id="IPR051920">
    <property type="entry name" value="MPT_Adenylyltrnsfr/MoaC-Rel"/>
</dbReference>
<evidence type="ECO:0000256" key="2">
    <source>
        <dbReference type="ARBA" id="ARBA00013269"/>
    </source>
</evidence>
<gene>
    <name evidence="6" type="primary">CNX1G</name>
    <name evidence="6" type="ORF">MICPUN_62280</name>
</gene>
<evidence type="ECO:0000256" key="4">
    <source>
        <dbReference type="SAM" id="MobiDB-lite"/>
    </source>
</evidence>
<dbReference type="CDD" id="cd00886">
    <property type="entry name" value="MogA_MoaB"/>
    <property type="match status" value="1"/>
</dbReference>
<protein>
    <recommendedName>
        <fullName evidence="2">molybdopterin molybdotransferase</fullName>
        <ecNumber evidence="2">2.10.1.1</ecNumber>
    </recommendedName>
</protein>
<feature type="compositionally biased region" description="Pro residues" evidence="4">
    <location>
        <begin position="108"/>
        <end position="123"/>
    </location>
</feature>
<comment type="pathway">
    <text evidence="1">Cofactor biosynthesis; molybdopterin biosynthesis.</text>
</comment>
<accession>C1EDI3</accession>
<dbReference type="KEGG" id="mis:MICPUN_62280"/>
<dbReference type="NCBIfam" id="TIGR00177">
    <property type="entry name" value="molyb_syn"/>
    <property type="match status" value="1"/>
</dbReference>
<dbReference type="PROSITE" id="PS01078">
    <property type="entry name" value="MOCF_BIOSYNTHESIS_1"/>
    <property type="match status" value="1"/>
</dbReference>
<dbReference type="GO" id="GO:0006777">
    <property type="term" value="P:Mo-molybdopterin cofactor biosynthetic process"/>
    <property type="evidence" value="ECO:0007669"/>
    <property type="project" value="UniProtKB-KW"/>
</dbReference>
<dbReference type="Pfam" id="PF00994">
    <property type="entry name" value="MoCF_biosynth"/>
    <property type="match status" value="1"/>
</dbReference>
<dbReference type="Pfam" id="PF06844">
    <property type="entry name" value="DUF1244"/>
    <property type="match status" value="1"/>
</dbReference>
<dbReference type="STRING" id="296587.C1EDI3"/>
<dbReference type="InterPro" id="IPR001453">
    <property type="entry name" value="MoaB/Mog_dom"/>
</dbReference>